<organism evidence="2 3">
    <name type="scientific">Rothia endophytica</name>
    <dbReference type="NCBI Taxonomy" id="1324766"/>
    <lineage>
        <taxon>Bacteria</taxon>
        <taxon>Bacillati</taxon>
        <taxon>Actinomycetota</taxon>
        <taxon>Actinomycetes</taxon>
        <taxon>Micrococcales</taxon>
        <taxon>Micrococcaceae</taxon>
        <taxon>Rothia</taxon>
    </lineage>
</organism>
<evidence type="ECO:0000313" key="3">
    <source>
        <dbReference type="Proteomes" id="UP001500187"/>
    </source>
</evidence>
<protein>
    <submittedName>
        <fullName evidence="2">Uncharacterized protein</fullName>
    </submittedName>
</protein>
<dbReference type="EMBL" id="BAABKP010000001">
    <property type="protein sequence ID" value="GAA4792374.1"/>
    <property type="molecule type" value="Genomic_DNA"/>
</dbReference>
<sequence length="63" mass="7299">MKRNFKPRNFTAVFLSIIWFLVSVSFIIQGMMVQLWIGFAVVALIIGGLAVWVLFTDTYDREQ</sequence>
<feature type="transmembrane region" description="Helical" evidence="1">
    <location>
        <begin position="12"/>
        <end position="29"/>
    </location>
</feature>
<dbReference type="RefSeq" id="WP_251378900.1">
    <property type="nucleotide sequence ID" value="NZ_BAABKP010000001.1"/>
</dbReference>
<proteinExistence type="predicted"/>
<gene>
    <name evidence="2" type="ORF">GCM10023352_08590</name>
</gene>
<evidence type="ECO:0000256" key="1">
    <source>
        <dbReference type="SAM" id="Phobius"/>
    </source>
</evidence>
<keyword evidence="1" id="KW-1133">Transmembrane helix</keyword>
<evidence type="ECO:0000313" key="2">
    <source>
        <dbReference type="EMBL" id="GAA4792374.1"/>
    </source>
</evidence>
<dbReference type="Proteomes" id="UP001500187">
    <property type="component" value="Unassembled WGS sequence"/>
</dbReference>
<keyword evidence="1" id="KW-0812">Transmembrane</keyword>
<comment type="caution">
    <text evidence="2">The sequence shown here is derived from an EMBL/GenBank/DDBJ whole genome shotgun (WGS) entry which is preliminary data.</text>
</comment>
<keyword evidence="3" id="KW-1185">Reference proteome</keyword>
<feature type="transmembrane region" description="Helical" evidence="1">
    <location>
        <begin position="35"/>
        <end position="55"/>
    </location>
</feature>
<keyword evidence="1" id="KW-0472">Membrane</keyword>
<reference evidence="3" key="1">
    <citation type="journal article" date="2019" name="Int. J. Syst. Evol. Microbiol.">
        <title>The Global Catalogue of Microorganisms (GCM) 10K type strain sequencing project: providing services to taxonomists for standard genome sequencing and annotation.</title>
        <authorList>
            <consortium name="The Broad Institute Genomics Platform"/>
            <consortium name="The Broad Institute Genome Sequencing Center for Infectious Disease"/>
            <person name="Wu L."/>
            <person name="Ma J."/>
        </authorList>
    </citation>
    <scope>NUCLEOTIDE SEQUENCE [LARGE SCALE GENOMIC DNA]</scope>
    <source>
        <strain evidence="3">JCM 18541</strain>
    </source>
</reference>
<accession>A0ABP9BBN9</accession>
<name>A0ABP9BBN9_9MICC</name>